<reference evidence="14" key="1">
    <citation type="submission" date="2020-05" db="EMBL/GenBank/DDBJ databases">
        <authorList>
            <person name="Chiriac C."/>
            <person name="Salcher M."/>
            <person name="Ghai R."/>
            <person name="Kavagutti S V."/>
        </authorList>
    </citation>
    <scope>NUCLEOTIDE SEQUENCE</scope>
</reference>
<evidence type="ECO:0000256" key="6">
    <source>
        <dbReference type="ARBA" id="ARBA00022960"/>
    </source>
</evidence>
<evidence type="ECO:0000256" key="4">
    <source>
        <dbReference type="ARBA" id="ARBA00022741"/>
    </source>
</evidence>
<keyword evidence="7" id="KW-0573">Peptidoglycan synthesis</keyword>
<evidence type="ECO:0000313" key="14">
    <source>
        <dbReference type="EMBL" id="CAB4756889.1"/>
    </source>
</evidence>
<dbReference type="InterPro" id="IPR036615">
    <property type="entry name" value="Mur_ligase_C_dom_sf"/>
</dbReference>
<evidence type="ECO:0000256" key="5">
    <source>
        <dbReference type="ARBA" id="ARBA00022840"/>
    </source>
</evidence>
<dbReference type="Pfam" id="PF02875">
    <property type="entry name" value="Mur_ligase_C"/>
    <property type="match status" value="1"/>
</dbReference>
<protein>
    <recommendedName>
        <fullName evidence="10">UDP-MurNAc-pentapeptide synthetase</fullName>
    </recommendedName>
</protein>
<feature type="domain" description="Mur ligase central" evidence="13">
    <location>
        <begin position="107"/>
        <end position="293"/>
    </location>
</feature>
<proteinExistence type="inferred from homology"/>
<evidence type="ECO:0000256" key="1">
    <source>
        <dbReference type="ARBA" id="ARBA00022490"/>
    </source>
</evidence>
<dbReference type="PANTHER" id="PTHR43024:SF1">
    <property type="entry name" value="UDP-N-ACETYLMURAMOYL-TRIPEPTIDE--D-ALANYL-D-ALANINE LIGASE"/>
    <property type="match status" value="1"/>
</dbReference>
<dbReference type="HAMAP" id="MF_02019">
    <property type="entry name" value="MurF"/>
    <property type="match status" value="1"/>
</dbReference>
<keyword evidence="5" id="KW-0067">ATP-binding</keyword>
<sequence length="462" mass="48696">MISMSLAEIAEITGGELLNIDGAKTTSAYPVINSKIADSQTFFAAFVGESVDGHDFIEAAIANGAQFAMVSRDTKFPAIKVTDVREALTKLAINLREKLASLTVIGITGSQGKTTTKDLLRHVLSVAGETVAPAESLNNELGVPLLLLRCTESTKYCIVEMGARHLGDISHLTKIAKPNIGVVLGVGKAHVGEFGSREVIAKTKSELISGIQSKGIAILGTYDEFTPKMAVPNGVATLFFGEKSSCDIRAADIEVREGRAHFDLVTPDGRAAVSLQLLGMHQIANALATAAVATALKIPIDSISAALSTAEVSSKWRMEISTVNEIVLINDSYNANPESMSAALRTLALISQETGGVSWAFLGKMQELGESSATEHAAIGRLASEIGIDHLVAIGNREYLDDLAVESGGGEIAVHYFDDKESALSLVEHLIPGDVVLVKASRAGEFNLLADGIVEGLKGESE</sequence>
<evidence type="ECO:0000256" key="2">
    <source>
        <dbReference type="ARBA" id="ARBA00022598"/>
    </source>
</evidence>
<dbReference type="InterPro" id="IPR000713">
    <property type="entry name" value="Mur_ligase_N"/>
</dbReference>
<keyword evidence="1" id="KW-0963">Cytoplasm</keyword>
<evidence type="ECO:0000256" key="10">
    <source>
        <dbReference type="ARBA" id="ARBA00031461"/>
    </source>
</evidence>
<dbReference type="SUPFAM" id="SSF53623">
    <property type="entry name" value="MurD-like peptide ligases, catalytic domain"/>
    <property type="match status" value="1"/>
</dbReference>
<dbReference type="GO" id="GO:0051301">
    <property type="term" value="P:cell division"/>
    <property type="evidence" value="ECO:0007669"/>
    <property type="project" value="UniProtKB-KW"/>
</dbReference>
<organism evidence="14">
    <name type="scientific">freshwater metagenome</name>
    <dbReference type="NCBI Taxonomy" id="449393"/>
    <lineage>
        <taxon>unclassified sequences</taxon>
        <taxon>metagenomes</taxon>
        <taxon>ecological metagenomes</taxon>
    </lineage>
</organism>
<dbReference type="GO" id="GO:0047480">
    <property type="term" value="F:UDP-N-acetylmuramoyl-tripeptide-D-alanyl-D-alanine ligase activity"/>
    <property type="evidence" value="ECO:0007669"/>
    <property type="project" value="InterPro"/>
</dbReference>
<dbReference type="GO" id="GO:0008360">
    <property type="term" value="P:regulation of cell shape"/>
    <property type="evidence" value="ECO:0007669"/>
    <property type="project" value="UniProtKB-KW"/>
</dbReference>
<dbReference type="InterPro" id="IPR005863">
    <property type="entry name" value="UDP-N-AcMur_synth"/>
</dbReference>
<keyword evidence="8" id="KW-0131">Cell cycle</keyword>
<dbReference type="NCBIfam" id="TIGR01143">
    <property type="entry name" value="murF"/>
    <property type="match status" value="1"/>
</dbReference>
<gene>
    <name evidence="14" type="ORF">UFOPK2852_00561</name>
</gene>
<dbReference type="SUPFAM" id="SSF63418">
    <property type="entry name" value="MurE/MurF N-terminal domain"/>
    <property type="match status" value="1"/>
</dbReference>
<dbReference type="GO" id="GO:0009252">
    <property type="term" value="P:peptidoglycan biosynthetic process"/>
    <property type="evidence" value="ECO:0007669"/>
    <property type="project" value="UniProtKB-KW"/>
</dbReference>
<evidence type="ECO:0000256" key="3">
    <source>
        <dbReference type="ARBA" id="ARBA00022618"/>
    </source>
</evidence>
<dbReference type="InterPro" id="IPR004101">
    <property type="entry name" value="Mur_ligase_C"/>
</dbReference>
<name>A0A6J6UEK3_9ZZZZ</name>
<dbReference type="SUPFAM" id="SSF53244">
    <property type="entry name" value="MurD-like peptide ligases, peptide-binding domain"/>
    <property type="match status" value="1"/>
</dbReference>
<keyword evidence="2" id="KW-0436">Ligase</keyword>
<dbReference type="Gene3D" id="3.40.1390.10">
    <property type="entry name" value="MurE/MurF, N-terminal domain"/>
    <property type="match status" value="1"/>
</dbReference>
<keyword evidence="6" id="KW-0133">Cell shape</keyword>
<evidence type="ECO:0000259" key="12">
    <source>
        <dbReference type="Pfam" id="PF02875"/>
    </source>
</evidence>
<evidence type="ECO:0000259" key="13">
    <source>
        <dbReference type="Pfam" id="PF08245"/>
    </source>
</evidence>
<feature type="domain" description="Mur ligase N-terminal catalytic" evidence="11">
    <location>
        <begin position="42"/>
        <end position="84"/>
    </location>
</feature>
<dbReference type="GO" id="GO:0071555">
    <property type="term" value="P:cell wall organization"/>
    <property type="evidence" value="ECO:0007669"/>
    <property type="project" value="UniProtKB-KW"/>
</dbReference>
<accession>A0A6J6UEK3</accession>
<evidence type="ECO:0000256" key="7">
    <source>
        <dbReference type="ARBA" id="ARBA00022984"/>
    </source>
</evidence>
<dbReference type="Gene3D" id="3.90.190.20">
    <property type="entry name" value="Mur ligase, C-terminal domain"/>
    <property type="match status" value="1"/>
</dbReference>
<dbReference type="InterPro" id="IPR013221">
    <property type="entry name" value="Mur_ligase_cen"/>
</dbReference>
<dbReference type="PANTHER" id="PTHR43024">
    <property type="entry name" value="UDP-N-ACETYLMURAMOYL-TRIPEPTIDE--D-ALANYL-D-ALANINE LIGASE"/>
    <property type="match status" value="1"/>
</dbReference>
<dbReference type="Pfam" id="PF08245">
    <property type="entry name" value="Mur_ligase_M"/>
    <property type="match status" value="1"/>
</dbReference>
<keyword evidence="3" id="KW-0132">Cell division</keyword>
<keyword evidence="4" id="KW-0547">Nucleotide-binding</keyword>
<feature type="domain" description="Mur ligase C-terminal" evidence="12">
    <location>
        <begin position="317"/>
        <end position="442"/>
    </location>
</feature>
<dbReference type="GO" id="GO:0005524">
    <property type="term" value="F:ATP binding"/>
    <property type="evidence" value="ECO:0007669"/>
    <property type="project" value="UniProtKB-KW"/>
</dbReference>
<dbReference type="InterPro" id="IPR051046">
    <property type="entry name" value="MurCDEF_CellWall_CoF430Synth"/>
</dbReference>
<dbReference type="InterPro" id="IPR035911">
    <property type="entry name" value="MurE/MurF_N"/>
</dbReference>
<dbReference type="AlphaFoldDB" id="A0A6J6UEK3"/>
<evidence type="ECO:0000256" key="8">
    <source>
        <dbReference type="ARBA" id="ARBA00023306"/>
    </source>
</evidence>
<keyword evidence="9" id="KW-0961">Cell wall biogenesis/degradation</keyword>
<dbReference type="Gene3D" id="3.40.1190.10">
    <property type="entry name" value="Mur-like, catalytic domain"/>
    <property type="match status" value="1"/>
</dbReference>
<dbReference type="InterPro" id="IPR036565">
    <property type="entry name" value="Mur-like_cat_sf"/>
</dbReference>
<dbReference type="EMBL" id="CAEZZJ010000050">
    <property type="protein sequence ID" value="CAB4756889.1"/>
    <property type="molecule type" value="Genomic_DNA"/>
</dbReference>
<evidence type="ECO:0000256" key="9">
    <source>
        <dbReference type="ARBA" id="ARBA00023316"/>
    </source>
</evidence>
<evidence type="ECO:0000259" key="11">
    <source>
        <dbReference type="Pfam" id="PF01225"/>
    </source>
</evidence>
<dbReference type="Pfam" id="PF01225">
    <property type="entry name" value="Mur_ligase"/>
    <property type="match status" value="1"/>
</dbReference>